<keyword evidence="5 9" id="KW-0812">Transmembrane</keyword>
<sequence>MKNALREKISEYFFPVVSGILLALSFPSTGFFFLAWVAFVPLMAGLWTRSPRQAFSDGYIFGLIYFFGTLYWIYHSINHFGGVPFIASLSIVITLCLYLGLYPALFCLLFIQMIRKTKLPALFIAPVLWVVLEFIRSYALTGFPWSSVGYSQYKFLHAVQVADVTGIYGISFLVLMVNGAFVDVILLKRRVRQMPLFPVSYTFIGLSAVLVIIALTLGYGHWRLGQQRNGSLVNISVVQGNIEQDKKWEPVYQDEVLNTYFTLSRGAAGTSPQLIIWPETAVPFMFDYDKPNTGKLASFQRELGADLLFGSILVKEHSRSKTLLTNSAVLLDKEGKNIYEYDKIHLVPFGEYVPLRSVLFFIDKLVTGIGDYVSGEEYARAETEFGSFGTMICYEIIFPGLVRKFYTDGGDFIVTITNDAWFGKTAGPYQHFSMAVFRAIENRKPVIRAANTGISGFIDSSGRVLSESSLFQRLVLSESVKTDRTLTFYTKYGDLFSYLCIVISIVLCLNIRIWR</sequence>
<dbReference type="GO" id="GO:0005886">
    <property type="term" value="C:plasma membrane"/>
    <property type="evidence" value="ECO:0007669"/>
    <property type="project" value="UniProtKB-SubCell"/>
</dbReference>
<evidence type="ECO:0000256" key="6">
    <source>
        <dbReference type="ARBA" id="ARBA00022989"/>
    </source>
</evidence>
<dbReference type="InterPro" id="IPR036526">
    <property type="entry name" value="C-N_Hydrolase_sf"/>
</dbReference>
<keyword evidence="12" id="KW-1185">Reference proteome</keyword>
<comment type="catalytic activity">
    <reaction evidence="9">
        <text>N-terminal S-1,2-diacyl-sn-glyceryl-L-cysteinyl-[lipoprotein] + a glycerophospholipid = N-acyl-S-1,2-diacyl-sn-glyceryl-L-cysteinyl-[lipoprotein] + a 2-acyl-sn-glycero-3-phospholipid + H(+)</text>
        <dbReference type="Rhea" id="RHEA:48228"/>
        <dbReference type="Rhea" id="RHEA-COMP:14681"/>
        <dbReference type="Rhea" id="RHEA-COMP:14684"/>
        <dbReference type="ChEBI" id="CHEBI:15378"/>
        <dbReference type="ChEBI" id="CHEBI:136912"/>
        <dbReference type="ChEBI" id="CHEBI:140656"/>
        <dbReference type="ChEBI" id="CHEBI:140657"/>
        <dbReference type="ChEBI" id="CHEBI:140660"/>
        <dbReference type="EC" id="2.3.1.269"/>
    </reaction>
</comment>
<feature type="transmembrane region" description="Helical" evidence="9">
    <location>
        <begin position="54"/>
        <end position="74"/>
    </location>
</feature>
<dbReference type="PROSITE" id="PS50263">
    <property type="entry name" value="CN_HYDROLASE"/>
    <property type="match status" value="1"/>
</dbReference>
<evidence type="ECO:0000259" key="10">
    <source>
        <dbReference type="PROSITE" id="PS50263"/>
    </source>
</evidence>
<dbReference type="PANTHER" id="PTHR38686">
    <property type="entry name" value="APOLIPOPROTEIN N-ACYLTRANSFERASE"/>
    <property type="match status" value="1"/>
</dbReference>
<keyword evidence="11" id="KW-0449">Lipoprotein</keyword>
<feature type="transmembrane region" description="Helical" evidence="9">
    <location>
        <begin position="199"/>
        <end position="222"/>
    </location>
</feature>
<evidence type="ECO:0000256" key="5">
    <source>
        <dbReference type="ARBA" id="ARBA00022692"/>
    </source>
</evidence>
<keyword evidence="7 9" id="KW-0472">Membrane</keyword>
<dbReference type="GO" id="GO:0042158">
    <property type="term" value="P:lipoprotein biosynthetic process"/>
    <property type="evidence" value="ECO:0007669"/>
    <property type="project" value="UniProtKB-UniRule"/>
</dbReference>
<evidence type="ECO:0000256" key="7">
    <source>
        <dbReference type="ARBA" id="ARBA00023136"/>
    </source>
</evidence>
<feature type="transmembrane region" description="Helical" evidence="9">
    <location>
        <begin position="123"/>
        <end position="145"/>
    </location>
</feature>
<dbReference type="HAMAP" id="MF_01148">
    <property type="entry name" value="Lnt"/>
    <property type="match status" value="1"/>
</dbReference>
<name>A0A2U3QKY1_9BACT</name>
<evidence type="ECO:0000256" key="4">
    <source>
        <dbReference type="ARBA" id="ARBA00022679"/>
    </source>
</evidence>
<comment type="similarity">
    <text evidence="2 9">Belongs to the CN hydrolase family. Apolipoprotein N-acyltransferase subfamily.</text>
</comment>
<keyword evidence="3 9" id="KW-1003">Cell membrane</keyword>
<dbReference type="UniPathway" id="UPA00666"/>
<reference evidence="12" key="1">
    <citation type="submission" date="2018-03" db="EMBL/GenBank/DDBJ databases">
        <authorList>
            <person name="Zecchin S."/>
        </authorList>
    </citation>
    <scope>NUCLEOTIDE SEQUENCE [LARGE SCALE GENOMIC DNA]</scope>
</reference>
<comment type="subcellular location">
    <subcellularLocation>
        <location evidence="1 9">Cell membrane</location>
        <topology evidence="1 9">Multi-pass membrane protein</topology>
    </subcellularLocation>
</comment>
<feature type="domain" description="CN hydrolase" evidence="10">
    <location>
        <begin position="238"/>
        <end position="482"/>
    </location>
</feature>
<gene>
    <name evidence="9 11" type="primary">lnt</name>
    <name evidence="11" type="ORF">NBG4_850012</name>
</gene>
<dbReference type="Gene3D" id="3.60.110.10">
    <property type="entry name" value="Carbon-nitrogen hydrolase"/>
    <property type="match status" value="1"/>
</dbReference>
<dbReference type="InterPro" id="IPR003010">
    <property type="entry name" value="C-N_Hydrolase"/>
</dbReference>
<evidence type="ECO:0000313" key="11">
    <source>
        <dbReference type="EMBL" id="SPQ02015.1"/>
    </source>
</evidence>
<comment type="function">
    <text evidence="9">Catalyzes the phospholipid dependent N-acylation of the N-terminal cysteine of apolipoprotein, the last step in lipoprotein maturation.</text>
</comment>
<dbReference type="Pfam" id="PF20154">
    <property type="entry name" value="LNT_N"/>
    <property type="match status" value="1"/>
</dbReference>
<dbReference type="EC" id="2.3.1.269" evidence="9"/>
<evidence type="ECO:0000313" key="12">
    <source>
        <dbReference type="Proteomes" id="UP000245125"/>
    </source>
</evidence>
<keyword evidence="4 9" id="KW-0808">Transferase</keyword>
<dbReference type="Proteomes" id="UP000245125">
    <property type="component" value="Unassembled WGS sequence"/>
</dbReference>
<protein>
    <recommendedName>
        <fullName evidence="9">Apolipoprotein N-acyltransferase</fullName>
        <shortName evidence="9">ALP N-acyltransferase</shortName>
        <ecNumber evidence="9">2.3.1.269</ecNumber>
    </recommendedName>
</protein>
<evidence type="ECO:0000256" key="2">
    <source>
        <dbReference type="ARBA" id="ARBA00010065"/>
    </source>
</evidence>
<evidence type="ECO:0000256" key="8">
    <source>
        <dbReference type="ARBA" id="ARBA00023315"/>
    </source>
</evidence>
<feature type="transmembrane region" description="Helical" evidence="9">
    <location>
        <begin position="495"/>
        <end position="514"/>
    </location>
</feature>
<organism evidence="11 12">
    <name type="scientific">Candidatus Sulfobium mesophilum</name>
    <dbReference type="NCBI Taxonomy" id="2016548"/>
    <lineage>
        <taxon>Bacteria</taxon>
        <taxon>Pseudomonadati</taxon>
        <taxon>Nitrospirota</taxon>
        <taxon>Nitrospiria</taxon>
        <taxon>Nitrospirales</taxon>
        <taxon>Nitrospiraceae</taxon>
        <taxon>Candidatus Sulfobium</taxon>
    </lineage>
</organism>
<dbReference type="NCBIfam" id="TIGR00546">
    <property type="entry name" value="lnt"/>
    <property type="match status" value="1"/>
</dbReference>
<evidence type="ECO:0000256" key="9">
    <source>
        <dbReference type="HAMAP-Rule" id="MF_01148"/>
    </source>
</evidence>
<feature type="transmembrane region" description="Helical" evidence="9">
    <location>
        <begin position="12"/>
        <end position="42"/>
    </location>
</feature>
<feature type="transmembrane region" description="Helical" evidence="9">
    <location>
        <begin position="86"/>
        <end position="111"/>
    </location>
</feature>
<dbReference type="OrthoDB" id="9804277at2"/>
<dbReference type="GO" id="GO:0016410">
    <property type="term" value="F:N-acyltransferase activity"/>
    <property type="evidence" value="ECO:0007669"/>
    <property type="project" value="UniProtKB-UniRule"/>
</dbReference>
<keyword evidence="6 9" id="KW-1133">Transmembrane helix</keyword>
<dbReference type="Pfam" id="PF00795">
    <property type="entry name" value="CN_hydrolase"/>
    <property type="match status" value="1"/>
</dbReference>
<dbReference type="SUPFAM" id="SSF56317">
    <property type="entry name" value="Carbon-nitrogen hydrolase"/>
    <property type="match status" value="1"/>
</dbReference>
<dbReference type="InterPro" id="IPR045378">
    <property type="entry name" value="LNT_N"/>
</dbReference>
<keyword evidence="8 9" id="KW-0012">Acyltransferase</keyword>
<accession>A0A2U3QKY1</accession>
<dbReference type="EMBL" id="OUUY01000136">
    <property type="protein sequence ID" value="SPQ02015.1"/>
    <property type="molecule type" value="Genomic_DNA"/>
</dbReference>
<feature type="transmembrane region" description="Helical" evidence="9">
    <location>
        <begin position="165"/>
        <end position="187"/>
    </location>
</feature>
<dbReference type="CDD" id="cd07571">
    <property type="entry name" value="ALP_N-acyl_transferase"/>
    <property type="match status" value="1"/>
</dbReference>
<proteinExistence type="inferred from homology"/>
<dbReference type="InterPro" id="IPR004563">
    <property type="entry name" value="Apolipo_AcylTrfase"/>
</dbReference>
<dbReference type="AlphaFoldDB" id="A0A2U3QKY1"/>
<comment type="pathway">
    <text evidence="9">Protein modification; lipoprotein biosynthesis (N-acyl transfer).</text>
</comment>
<evidence type="ECO:0000256" key="1">
    <source>
        <dbReference type="ARBA" id="ARBA00004651"/>
    </source>
</evidence>
<evidence type="ECO:0000256" key="3">
    <source>
        <dbReference type="ARBA" id="ARBA00022475"/>
    </source>
</evidence>
<dbReference type="PANTHER" id="PTHR38686:SF1">
    <property type="entry name" value="APOLIPOPROTEIN N-ACYLTRANSFERASE"/>
    <property type="match status" value="1"/>
</dbReference>